<dbReference type="InterPro" id="IPR020568">
    <property type="entry name" value="Ribosomal_Su5_D2-typ_SF"/>
</dbReference>
<dbReference type="InParanoid" id="C4JRW6"/>
<keyword evidence="4" id="KW-0496">Mitochondrion</keyword>
<dbReference type="RefSeq" id="XP_002584516.1">
    <property type="nucleotide sequence ID" value="XM_002584470.1"/>
</dbReference>
<feature type="domain" description="S5 DRBM" evidence="11">
    <location>
        <begin position="284"/>
        <end position="347"/>
    </location>
</feature>
<evidence type="ECO:0000256" key="7">
    <source>
        <dbReference type="ARBA" id="ARBA00039335"/>
    </source>
</evidence>
<protein>
    <recommendedName>
        <fullName evidence="7">Small ribosomal subunit protein uS5m</fullName>
    </recommendedName>
</protein>
<evidence type="ECO:0000256" key="3">
    <source>
        <dbReference type="ARBA" id="ARBA00022980"/>
    </source>
</evidence>
<dbReference type="eggNOG" id="KOG2646">
    <property type="taxonomic scope" value="Eukaryota"/>
</dbReference>
<dbReference type="HOGENOM" id="CLU_037994_1_0_1"/>
<evidence type="ECO:0000256" key="8">
    <source>
        <dbReference type="PROSITE-ProRule" id="PRU00268"/>
    </source>
</evidence>
<feature type="compositionally biased region" description="Basic and acidic residues" evidence="10">
    <location>
        <begin position="44"/>
        <end position="53"/>
    </location>
</feature>
<dbReference type="SUPFAM" id="SSF54768">
    <property type="entry name" value="dsRNA-binding domain-like"/>
    <property type="match status" value="1"/>
</dbReference>
<evidence type="ECO:0000256" key="6">
    <source>
        <dbReference type="ARBA" id="ARBA00037226"/>
    </source>
</evidence>
<dbReference type="AlphaFoldDB" id="C4JRW6"/>
<evidence type="ECO:0000256" key="10">
    <source>
        <dbReference type="SAM" id="MobiDB-lite"/>
    </source>
</evidence>
<keyword evidence="13" id="KW-1185">Reference proteome</keyword>
<dbReference type="GO" id="GO:0003723">
    <property type="term" value="F:RNA binding"/>
    <property type="evidence" value="ECO:0007669"/>
    <property type="project" value="InterPro"/>
</dbReference>
<dbReference type="InterPro" id="IPR014721">
    <property type="entry name" value="Ribsml_uS5_D2-typ_fold_subgr"/>
</dbReference>
<feature type="region of interest" description="Disordered" evidence="10">
    <location>
        <begin position="30"/>
        <end position="66"/>
    </location>
</feature>
<evidence type="ECO:0000256" key="2">
    <source>
        <dbReference type="ARBA" id="ARBA00008945"/>
    </source>
</evidence>
<dbReference type="PANTHER" id="PTHR48277">
    <property type="entry name" value="MITOCHONDRIAL RIBOSOMAL PROTEIN S5"/>
    <property type="match status" value="1"/>
</dbReference>
<dbReference type="EMBL" id="CH476617">
    <property type="protein sequence ID" value="EEP80363.1"/>
    <property type="molecule type" value="Genomic_DNA"/>
</dbReference>
<dbReference type="Proteomes" id="UP000002058">
    <property type="component" value="Unassembled WGS sequence"/>
</dbReference>
<dbReference type="GeneID" id="8438178"/>
<proteinExistence type="inferred from homology"/>
<dbReference type="OMA" id="IYEMCRA"/>
<dbReference type="GO" id="GO:0005763">
    <property type="term" value="C:mitochondrial small ribosomal subunit"/>
    <property type="evidence" value="ECO:0007669"/>
    <property type="project" value="UniProtKB-ARBA"/>
</dbReference>
<evidence type="ECO:0000256" key="9">
    <source>
        <dbReference type="RuleBase" id="RU003823"/>
    </source>
</evidence>
<evidence type="ECO:0000313" key="12">
    <source>
        <dbReference type="EMBL" id="EEP80363.1"/>
    </source>
</evidence>
<dbReference type="Pfam" id="PF03719">
    <property type="entry name" value="Ribosomal_S5_C"/>
    <property type="match status" value="1"/>
</dbReference>
<dbReference type="GO" id="GO:0003735">
    <property type="term" value="F:structural constituent of ribosome"/>
    <property type="evidence" value="ECO:0007669"/>
    <property type="project" value="UniProtKB-UniRule"/>
</dbReference>
<dbReference type="InterPro" id="IPR005324">
    <property type="entry name" value="Ribosomal_uS5_C"/>
</dbReference>
<dbReference type="STRING" id="336963.C4JRW6"/>
<keyword evidence="5 8" id="KW-0687">Ribonucleoprotein</keyword>
<dbReference type="KEGG" id="ure:UREG_05205"/>
<keyword evidence="3 8" id="KW-0689">Ribosomal protein</keyword>
<evidence type="ECO:0000256" key="1">
    <source>
        <dbReference type="ARBA" id="ARBA00004173"/>
    </source>
</evidence>
<comment type="function">
    <text evidence="6">Component of the mitochondrial ribosome (mitoribosome), a dedicated translation machinery responsible for the synthesis of mitochondrial genome-encoded proteins, including at least some of the essential transmembrane subunits of the mitochondrial respiratory chain. The mitoribosomes are attached to the mitochondrial inner membrane and translation products are cotranslationally integrated into the membrane.</text>
</comment>
<dbReference type="SUPFAM" id="SSF54211">
    <property type="entry name" value="Ribosomal protein S5 domain 2-like"/>
    <property type="match status" value="1"/>
</dbReference>
<dbReference type="Gene3D" id="3.30.160.20">
    <property type="match status" value="1"/>
</dbReference>
<dbReference type="InterPro" id="IPR000851">
    <property type="entry name" value="Ribosomal_uS5"/>
</dbReference>
<evidence type="ECO:0000259" key="11">
    <source>
        <dbReference type="PROSITE" id="PS50881"/>
    </source>
</evidence>
<comment type="subcellular location">
    <subcellularLocation>
        <location evidence="1">Mitochondrion</location>
    </subcellularLocation>
</comment>
<feature type="region of interest" description="Disordered" evidence="10">
    <location>
        <begin position="241"/>
        <end position="261"/>
    </location>
</feature>
<evidence type="ECO:0000256" key="4">
    <source>
        <dbReference type="ARBA" id="ARBA00023128"/>
    </source>
</evidence>
<dbReference type="PANTHER" id="PTHR48277:SF1">
    <property type="entry name" value="MITOCHONDRIAL RIBOSOMAL PROTEIN S5"/>
    <property type="match status" value="1"/>
</dbReference>
<dbReference type="Pfam" id="PF00333">
    <property type="entry name" value="Ribosomal_S5"/>
    <property type="match status" value="1"/>
</dbReference>
<dbReference type="FunFam" id="3.30.160.20:FF:000022">
    <property type="entry name" value="28S ribosomal protein S5, mitochondrial"/>
    <property type="match status" value="1"/>
</dbReference>
<dbReference type="Gene3D" id="3.30.230.10">
    <property type="match status" value="1"/>
</dbReference>
<dbReference type="PROSITE" id="PS50881">
    <property type="entry name" value="S5_DSRBD"/>
    <property type="match status" value="1"/>
</dbReference>
<dbReference type="InterPro" id="IPR013810">
    <property type="entry name" value="Ribosomal_uS5_N"/>
</dbReference>
<reference evidence="13" key="1">
    <citation type="journal article" date="2009" name="Genome Res.">
        <title>Comparative genomic analyses of the human fungal pathogens Coccidioides and their relatives.</title>
        <authorList>
            <person name="Sharpton T.J."/>
            <person name="Stajich J.E."/>
            <person name="Rounsley S.D."/>
            <person name="Gardner M.J."/>
            <person name="Wortman J.R."/>
            <person name="Jordar V.S."/>
            <person name="Maiti R."/>
            <person name="Kodira C.D."/>
            <person name="Neafsey D.E."/>
            <person name="Zeng Q."/>
            <person name="Hung C.-Y."/>
            <person name="McMahan C."/>
            <person name="Muszewska A."/>
            <person name="Grynberg M."/>
            <person name="Mandel M.A."/>
            <person name="Kellner E.M."/>
            <person name="Barker B.M."/>
            <person name="Galgiani J.N."/>
            <person name="Orbach M.J."/>
            <person name="Kirkland T.N."/>
            <person name="Cole G.T."/>
            <person name="Henn M.R."/>
            <person name="Birren B.W."/>
            <person name="Taylor J.W."/>
        </authorList>
    </citation>
    <scope>NUCLEOTIDE SEQUENCE [LARGE SCALE GENOMIC DNA]</scope>
    <source>
        <strain evidence="13">UAMH 1704</strain>
    </source>
</reference>
<organism evidence="12 13">
    <name type="scientific">Uncinocarpus reesii (strain UAMH 1704)</name>
    <dbReference type="NCBI Taxonomy" id="336963"/>
    <lineage>
        <taxon>Eukaryota</taxon>
        <taxon>Fungi</taxon>
        <taxon>Dikarya</taxon>
        <taxon>Ascomycota</taxon>
        <taxon>Pezizomycotina</taxon>
        <taxon>Eurotiomycetes</taxon>
        <taxon>Eurotiomycetidae</taxon>
        <taxon>Onygenales</taxon>
        <taxon>Onygenaceae</taxon>
        <taxon>Uncinocarpus</taxon>
    </lineage>
</organism>
<feature type="compositionally biased region" description="Basic and acidic residues" evidence="10">
    <location>
        <begin position="243"/>
        <end position="258"/>
    </location>
</feature>
<evidence type="ECO:0000256" key="5">
    <source>
        <dbReference type="ARBA" id="ARBA00023274"/>
    </source>
</evidence>
<gene>
    <name evidence="12" type="ORF">UREG_05205</name>
</gene>
<dbReference type="FunCoup" id="C4JRW6">
    <property type="interactions" value="495"/>
</dbReference>
<comment type="similarity">
    <text evidence="2 9">Belongs to the universal ribosomal protein uS5 family.</text>
</comment>
<evidence type="ECO:0000313" key="13">
    <source>
        <dbReference type="Proteomes" id="UP000002058"/>
    </source>
</evidence>
<dbReference type="GO" id="GO:0006412">
    <property type="term" value="P:translation"/>
    <property type="evidence" value="ECO:0007669"/>
    <property type="project" value="InterPro"/>
</dbReference>
<accession>C4JRW6</accession>
<name>C4JRW6_UNCRE</name>
<dbReference type="VEuPathDB" id="FungiDB:UREG_05205"/>
<dbReference type="OrthoDB" id="309483at2759"/>
<dbReference type="FunFam" id="3.30.230.10:FF:000041">
    <property type="entry name" value="37S ribosomal protein S5"/>
    <property type="match status" value="1"/>
</dbReference>
<sequence>MSVLKPATRCLFCSFSRTAITPALSRIPRRQFHPSPIPYNDSGDDGRRLEAPEVPKALNQSDPRPEVEVRSKPKDIIQLRNEQEELERQLELPKKEFKNLTVDDIIPYTKEESSRLSEEYTAKQIAAIKAGEASLDPKDLAAQARIREGPWALEYLDDFSTIEPVVDHHKRAPLTNYDYNSRLKTQDELMGEFTDYVMNLPEDATPGDFLRFLDNMRFTVGKPEAELDPHDSVVPDIFDPDENLNHIGERRPRTKEQDAESDLDPGLKQLMMVTGYSHQEIKGLKVKSLVAHSVVNQTRLGKIRKAYVLSVAGNGKGLLGIGEGKSEEWAEARAQSQYRAIRNMQPILRYENRTIFGDVKGKVGAVELTLMHRPPGFGLRCQHNIWEMCRVAGIHDLAARVHRSRNPMNTVKAAFEALRSQKNPEDIARARGKKLVDVRKVYYAGNV</sequence>